<comment type="caution">
    <text evidence="9">The sequence shown here is derived from an EMBL/GenBank/DDBJ whole genome shotgun (WGS) entry which is preliminary data.</text>
</comment>
<feature type="transmembrane region" description="Helical" evidence="7">
    <location>
        <begin position="287"/>
        <end position="308"/>
    </location>
</feature>
<dbReference type="EMBL" id="RSCK01000098">
    <property type="protein sequence ID" value="RUT03348.1"/>
    <property type="molecule type" value="Genomic_DNA"/>
</dbReference>
<evidence type="ECO:0000313" key="9">
    <source>
        <dbReference type="EMBL" id="RUT03348.1"/>
    </source>
</evidence>
<evidence type="ECO:0000259" key="8">
    <source>
        <dbReference type="Pfam" id="PF06808"/>
    </source>
</evidence>
<dbReference type="NCBIfam" id="TIGR00786">
    <property type="entry name" value="dctM"/>
    <property type="match status" value="1"/>
</dbReference>
<evidence type="ECO:0000313" key="10">
    <source>
        <dbReference type="Proteomes" id="UP000282574"/>
    </source>
</evidence>
<keyword evidence="4 7" id="KW-0812">Transmembrane</keyword>
<dbReference type="Pfam" id="PF06808">
    <property type="entry name" value="DctM"/>
    <property type="match status" value="1"/>
</dbReference>
<feature type="transmembrane region" description="Helical" evidence="7">
    <location>
        <begin position="417"/>
        <end position="439"/>
    </location>
</feature>
<dbReference type="GO" id="GO:0005886">
    <property type="term" value="C:plasma membrane"/>
    <property type="evidence" value="ECO:0007669"/>
    <property type="project" value="UniProtKB-SubCell"/>
</dbReference>
<dbReference type="AlphaFoldDB" id="A0AB37UBZ6"/>
<keyword evidence="3" id="KW-0997">Cell inner membrane</keyword>
<feature type="transmembrane region" description="Helical" evidence="7">
    <location>
        <begin position="145"/>
        <end position="169"/>
    </location>
</feature>
<evidence type="ECO:0000256" key="6">
    <source>
        <dbReference type="ARBA" id="ARBA00023136"/>
    </source>
</evidence>
<dbReference type="RefSeq" id="WP_127024765.1">
    <property type="nucleotide sequence ID" value="NZ_JAVKZF010000004.1"/>
</dbReference>
<evidence type="ECO:0000256" key="2">
    <source>
        <dbReference type="ARBA" id="ARBA00022475"/>
    </source>
</evidence>
<dbReference type="Proteomes" id="UP000282574">
    <property type="component" value="Unassembled WGS sequence"/>
</dbReference>
<gene>
    <name evidence="9" type="ORF">DSM107010_60350</name>
</gene>
<accession>A0AB37UBZ6</accession>
<feature type="transmembrane region" description="Helical" evidence="7">
    <location>
        <begin position="328"/>
        <end position="358"/>
    </location>
</feature>
<feature type="transmembrane region" description="Helical" evidence="7">
    <location>
        <begin position="181"/>
        <end position="205"/>
    </location>
</feature>
<keyword evidence="6 7" id="KW-0472">Membrane</keyword>
<feature type="transmembrane region" description="Helical" evidence="7">
    <location>
        <begin position="370"/>
        <end position="397"/>
    </location>
</feature>
<feature type="transmembrane region" description="Helical" evidence="7">
    <location>
        <begin position="28"/>
        <end position="45"/>
    </location>
</feature>
<evidence type="ECO:0000256" key="3">
    <source>
        <dbReference type="ARBA" id="ARBA00022519"/>
    </source>
</evidence>
<keyword evidence="10" id="KW-1185">Reference proteome</keyword>
<feature type="domain" description="TRAP C4-dicarboxylate transport system permease DctM subunit" evidence="8">
    <location>
        <begin position="11"/>
        <end position="433"/>
    </location>
</feature>
<name>A0AB37UBZ6_9CYAN</name>
<dbReference type="PANTHER" id="PTHR33362">
    <property type="entry name" value="SIALIC ACID TRAP TRANSPORTER PERMEASE PROTEIN SIAT-RELATED"/>
    <property type="match status" value="1"/>
</dbReference>
<sequence length="446" mass="47261">MDFEWLAIAMFVGFFFILISGYPVAFSFAGTALVFGLLGWLVGAFDPSRLLLLPNIWFGTMSNFTLLAIPFFVFLGAVLEKSGLAEELLETIGILLGPLRGGVALAVIVVGTVLAAATGVVAATTIVMGMLSLPVMLRYGYDKQLAAGVIVASGTLAQLIPPSLVLLVLSDRLGVSVGDLFLGALIPGLMLSAAYALYVLVLAFFKPSLAPALPLKDRQFTGLALARRAIAVIVPPSVLIFAVLGSIFFGIATPTEAGTVGAVGACVLAAFNRKLNWKLIQSASHSTAVVTTVVIMILFCSSFFSVVFDGLGGKTLITELLVNLPGGKIAFLIVSNIVIFILGVFLEFIEICFIAMPLLVPAAQHLGIDLVWFGVVMAINLQTAFISPPVGFSLFYLQSVAPPSVRTIDIHKSAIPFMLLQVAVLLLVMAFPQTVRWLVESAQPVL</sequence>
<evidence type="ECO:0000256" key="5">
    <source>
        <dbReference type="ARBA" id="ARBA00022989"/>
    </source>
</evidence>
<dbReference type="InterPro" id="IPR004681">
    <property type="entry name" value="TRAP_DctM"/>
</dbReference>
<comment type="subcellular location">
    <subcellularLocation>
        <location evidence="1">Cell inner membrane</location>
        <topology evidence="1">Multi-pass membrane protein</topology>
    </subcellularLocation>
</comment>
<evidence type="ECO:0000256" key="4">
    <source>
        <dbReference type="ARBA" id="ARBA00022692"/>
    </source>
</evidence>
<dbReference type="InterPro" id="IPR010656">
    <property type="entry name" value="DctM"/>
</dbReference>
<organism evidence="9 10">
    <name type="scientific">Chroococcidiopsis cubana SAG 39.79</name>
    <dbReference type="NCBI Taxonomy" id="388085"/>
    <lineage>
        <taxon>Bacteria</taxon>
        <taxon>Bacillati</taxon>
        <taxon>Cyanobacteriota</taxon>
        <taxon>Cyanophyceae</taxon>
        <taxon>Chroococcidiopsidales</taxon>
        <taxon>Chroococcidiopsidaceae</taxon>
        <taxon>Chroococcidiopsis</taxon>
    </lineage>
</organism>
<proteinExistence type="predicted"/>
<keyword evidence="2" id="KW-1003">Cell membrane</keyword>
<keyword evidence="5 7" id="KW-1133">Transmembrane helix</keyword>
<evidence type="ECO:0000256" key="7">
    <source>
        <dbReference type="SAM" id="Phobius"/>
    </source>
</evidence>
<feature type="transmembrane region" description="Helical" evidence="7">
    <location>
        <begin position="225"/>
        <end position="251"/>
    </location>
</feature>
<protein>
    <submittedName>
        <fullName evidence="9">C4-dicarboxylate ABC transporter</fullName>
    </submittedName>
</protein>
<dbReference type="GO" id="GO:0022857">
    <property type="term" value="F:transmembrane transporter activity"/>
    <property type="evidence" value="ECO:0007669"/>
    <property type="project" value="TreeGrafter"/>
</dbReference>
<feature type="transmembrane region" description="Helical" evidence="7">
    <location>
        <begin position="5"/>
        <end position="22"/>
    </location>
</feature>
<evidence type="ECO:0000256" key="1">
    <source>
        <dbReference type="ARBA" id="ARBA00004429"/>
    </source>
</evidence>
<reference evidence="9 10" key="1">
    <citation type="journal article" date="2019" name="Genome Biol. Evol.">
        <title>Day and night: Metabolic profiles and evolutionary relationships of six axenic non-marine cyanobacteria.</title>
        <authorList>
            <person name="Will S.E."/>
            <person name="Henke P."/>
            <person name="Boedeker C."/>
            <person name="Huang S."/>
            <person name="Brinkmann H."/>
            <person name="Rohde M."/>
            <person name="Jarek M."/>
            <person name="Friedl T."/>
            <person name="Seufert S."/>
            <person name="Schumacher M."/>
            <person name="Overmann J."/>
            <person name="Neumann-Schaal M."/>
            <person name="Petersen J."/>
        </authorList>
    </citation>
    <scope>NUCLEOTIDE SEQUENCE [LARGE SCALE GENOMIC DNA]</scope>
    <source>
        <strain evidence="9 10">SAG 39.79</strain>
    </source>
</reference>
<feature type="transmembrane region" description="Helical" evidence="7">
    <location>
        <begin position="57"/>
        <end position="79"/>
    </location>
</feature>
<dbReference type="PANTHER" id="PTHR33362:SF7">
    <property type="entry name" value="SLL1103 PROTEIN"/>
    <property type="match status" value="1"/>
</dbReference>
<feature type="transmembrane region" description="Helical" evidence="7">
    <location>
        <begin position="103"/>
        <end position="133"/>
    </location>
</feature>
<dbReference type="PIRSF" id="PIRSF006066">
    <property type="entry name" value="HI0050"/>
    <property type="match status" value="1"/>
</dbReference>